<evidence type="ECO:0000313" key="2">
    <source>
        <dbReference type="Proteomes" id="UP000186758"/>
    </source>
</evidence>
<dbReference type="GeneID" id="82202464"/>
<accession>A0A1Q9YIC9</accession>
<proteinExistence type="predicted"/>
<dbReference type="AlphaFoldDB" id="A0A1Q9YIC9"/>
<protein>
    <submittedName>
        <fullName evidence="1">Uncharacterized protein</fullName>
    </submittedName>
</protein>
<sequence length="67" mass="7693">MKQNLHICVSKQRMEQSAISCRNITIRERLLNFLFGRKHQITILVPGDAIEELEITKSKKGEPVCAK</sequence>
<evidence type="ECO:0000313" key="1">
    <source>
        <dbReference type="EMBL" id="OLU44036.1"/>
    </source>
</evidence>
<comment type="caution">
    <text evidence="1">The sequence shown here is derived from an EMBL/GenBank/DDBJ whole genome shotgun (WGS) entry which is preliminary data.</text>
</comment>
<name>A0A1Q9YIC9_9FIRM</name>
<reference evidence="1 2" key="1">
    <citation type="submission" date="2016-11" db="EMBL/GenBank/DDBJ databases">
        <title>Description of two novel members of the family Erysipelotrichaceae: Ileibacterium lipovorans gen. nov., sp. nov. and Dubosiella newyorkensis, gen. nov., sp. nov.</title>
        <authorList>
            <person name="Cox L.M."/>
            <person name="Sohn J."/>
            <person name="Tyrrell K.L."/>
            <person name="Citron D.M."/>
            <person name="Lawson P.A."/>
            <person name="Patel N.B."/>
            <person name="Iizumi T."/>
            <person name="Perez-Perez G.I."/>
            <person name="Goldstein E.J."/>
            <person name="Blaser M.J."/>
        </authorList>
    </citation>
    <scope>NUCLEOTIDE SEQUENCE [LARGE SCALE GENOMIC DNA]</scope>
    <source>
        <strain evidence="1 2">NYU-BL-K8</strain>
    </source>
</reference>
<dbReference type="EMBL" id="MPJZ01000088">
    <property type="protein sequence ID" value="OLU44036.1"/>
    <property type="molecule type" value="Genomic_DNA"/>
</dbReference>
<organism evidence="1 2">
    <name type="scientific">Faecalibaculum rodentium</name>
    <dbReference type="NCBI Taxonomy" id="1702221"/>
    <lineage>
        <taxon>Bacteria</taxon>
        <taxon>Bacillati</taxon>
        <taxon>Bacillota</taxon>
        <taxon>Erysipelotrichia</taxon>
        <taxon>Erysipelotrichales</taxon>
        <taxon>Erysipelotrichaceae</taxon>
        <taxon>Faecalibaculum</taxon>
    </lineage>
</organism>
<dbReference type="Proteomes" id="UP000186758">
    <property type="component" value="Unassembled WGS sequence"/>
</dbReference>
<gene>
    <name evidence="1" type="ORF">BO223_09610</name>
</gene>
<dbReference type="RefSeq" id="WP_075818775.1">
    <property type="nucleotide sequence ID" value="NZ_MPJZ01000088.1"/>
</dbReference>